<evidence type="ECO:0000313" key="2">
    <source>
        <dbReference type="Proteomes" id="UP000766486"/>
    </source>
</evidence>
<organism evidence="1 2">
    <name type="scientific">Bionectria ochroleuca</name>
    <name type="common">Gliocladium roseum</name>
    <dbReference type="NCBI Taxonomy" id="29856"/>
    <lineage>
        <taxon>Eukaryota</taxon>
        <taxon>Fungi</taxon>
        <taxon>Dikarya</taxon>
        <taxon>Ascomycota</taxon>
        <taxon>Pezizomycotina</taxon>
        <taxon>Sordariomycetes</taxon>
        <taxon>Hypocreomycetidae</taxon>
        <taxon>Hypocreales</taxon>
        <taxon>Bionectriaceae</taxon>
        <taxon>Clonostachys</taxon>
    </lineage>
</organism>
<dbReference type="InterPro" id="IPR029058">
    <property type="entry name" value="AB_hydrolase_fold"/>
</dbReference>
<name>A0ABY6V5I5_BIOOC</name>
<reference evidence="1 2" key="1">
    <citation type="submission" date="2019-06" db="EMBL/GenBank/DDBJ databases">
        <authorList>
            <person name="Broberg M."/>
        </authorList>
    </citation>
    <scope>NUCLEOTIDE SEQUENCE [LARGE SCALE GENOMIC DNA]</scope>
</reference>
<evidence type="ECO:0000313" key="1">
    <source>
        <dbReference type="EMBL" id="VUC37792.1"/>
    </source>
</evidence>
<keyword evidence="2" id="KW-1185">Reference proteome</keyword>
<sequence>MAKEKIAMLGLEDVDSSQIFQKLLEIPADDFLSKIPPSSPNMPVIDGDLIPSQFTFKSYDGGHDVLPGQKWIEGIVVGQSTLDSSIMGYSGLLGRKEGIAKSFRVSAEKTLHDHPDALKSLLDHYSLSESAASAISDESVMMNILVFINDVAFLAPAVQLAARASCDSFFITFKEPNPWDGPFKGHSSHILDVAFIFQNYNDHLDDKQRNSAVQLGEDLIKFVSGSAPWKAFNRGEHGVTVYGNGGKVYTEPPKPEITGQSSFIFRLAKDENGPGLDKLMEVFANFMAGK</sequence>
<evidence type="ECO:0008006" key="3">
    <source>
        <dbReference type="Google" id="ProtNLM"/>
    </source>
</evidence>
<proteinExistence type="predicted"/>
<protein>
    <recommendedName>
        <fullName evidence="3">Carboxylesterase type B domain-containing protein</fullName>
    </recommendedName>
</protein>
<gene>
    <name evidence="1" type="ORF">CLO192961_LOCUS482992</name>
</gene>
<dbReference type="Proteomes" id="UP000766486">
    <property type="component" value="Unassembled WGS sequence"/>
</dbReference>
<accession>A0ABY6V5I5</accession>
<dbReference type="EMBL" id="CABFNS010001040">
    <property type="protein sequence ID" value="VUC37792.1"/>
    <property type="molecule type" value="Genomic_DNA"/>
</dbReference>
<dbReference type="Gene3D" id="3.40.50.1820">
    <property type="entry name" value="alpha/beta hydrolase"/>
    <property type="match status" value="1"/>
</dbReference>
<comment type="caution">
    <text evidence="1">The sequence shown here is derived from an EMBL/GenBank/DDBJ whole genome shotgun (WGS) entry which is preliminary data.</text>
</comment>